<name>A0A4D5XFC5_9VIRU</name>
<protein>
    <submittedName>
        <fullName evidence="1">Uncharacterized protein</fullName>
    </submittedName>
</protein>
<dbReference type="EMBL" id="MK500416">
    <property type="protein sequence ID" value="QBK89346.1"/>
    <property type="molecule type" value="Genomic_DNA"/>
</dbReference>
<sequence>MKSISSTKINNMEMNSFGNNGNYYKCKTCKDDHIKINLDRDEFLSCSNKIYDFSGCNLLKRITVYNYINELYNYKIKYDGNKTIVIMDMYSDPKTRGFYYLSDARKICTLIFIGHSPIKVTVLHDKKAHDEFLEWCIN</sequence>
<evidence type="ECO:0000313" key="1">
    <source>
        <dbReference type="EMBL" id="QBK89346.1"/>
    </source>
</evidence>
<gene>
    <name evidence="1" type="ORF">LCMiAC02_04410</name>
</gene>
<proteinExistence type="predicted"/>
<reference evidence="1" key="1">
    <citation type="journal article" date="2019" name="MBio">
        <title>Virus Genomes from Deep Sea Sediments Expand the Ocean Megavirome and Support Independent Origins of Viral Gigantism.</title>
        <authorList>
            <person name="Backstrom D."/>
            <person name="Yutin N."/>
            <person name="Jorgensen S.L."/>
            <person name="Dharamshi J."/>
            <person name="Homa F."/>
            <person name="Zaremba-Niedwiedzka K."/>
            <person name="Spang A."/>
            <person name="Wolf Y.I."/>
            <person name="Koonin E.V."/>
            <person name="Ettema T.J."/>
        </authorList>
    </citation>
    <scope>NUCLEOTIDE SEQUENCE</scope>
</reference>
<accession>A0A4D5XFC5</accession>
<organism evidence="1">
    <name type="scientific">Mimivirus LCMiAC02</name>
    <dbReference type="NCBI Taxonomy" id="2506609"/>
    <lineage>
        <taxon>Viruses</taxon>
        <taxon>Varidnaviria</taxon>
        <taxon>Bamfordvirae</taxon>
        <taxon>Nucleocytoviricota</taxon>
        <taxon>Megaviricetes</taxon>
        <taxon>Imitervirales</taxon>
        <taxon>Mimiviridae</taxon>
        <taxon>Klosneuvirinae</taxon>
    </lineage>
</organism>